<evidence type="ECO:0000313" key="1">
    <source>
        <dbReference type="EMBL" id="NKI17415.1"/>
    </source>
</evidence>
<proteinExistence type="predicted"/>
<protein>
    <submittedName>
        <fullName evidence="1">Helix-turn-helix domain-containing protein</fullName>
    </submittedName>
</protein>
<dbReference type="InterPro" id="IPR031856">
    <property type="entry name" value="YdaS_toxin-like"/>
</dbReference>
<dbReference type="EMBL" id="JAAWWK010000002">
    <property type="protein sequence ID" value="NKI17415.1"/>
    <property type="molecule type" value="Genomic_DNA"/>
</dbReference>
<name>A0ABX1GEN7_9GAMM</name>
<sequence>MTLDEYVSQERGLQSSIAKALNITPVLISQWANGARRVPGERCVAIEEATKGAVTRYDLRPDIFGEPEQAA</sequence>
<comment type="caution">
    <text evidence="1">The sequence shown here is derived from an EMBL/GenBank/DDBJ whole genome shotgun (WGS) entry which is preliminary data.</text>
</comment>
<accession>A0ABX1GEN7</accession>
<reference evidence="1 2" key="1">
    <citation type="submission" date="2020-04" db="EMBL/GenBank/DDBJ databases">
        <authorList>
            <person name="Yoon J."/>
        </authorList>
    </citation>
    <scope>NUCLEOTIDE SEQUENCE [LARGE SCALE GENOMIC DNA]</scope>
    <source>
        <strain evidence="1 2">KMU-166</strain>
    </source>
</reference>
<organism evidence="1 2">
    <name type="scientific">Spongiibacter thalassae</name>
    <dbReference type="NCBI Taxonomy" id="2721624"/>
    <lineage>
        <taxon>Bacteria</taxon>
        <taxon>Pseudomonadati</taxon>
        <taxon>Pseudomonadota</taxon>
        <taxon>Gammaproteobacteria</taxon>
        <taxon>Cellvibrionales</taxon>
        <taxon>Spongiibacteraceae</taxon>
        <taxon>Spongiibacter</taxon>
    </lineage>
</organism>
<dbReference type="Gene3D" id="1.10.260.40">
    <property type="entry name" value="lambda repressor-like DNA-binding domains"/>
    <property type="match status" value="1"/>
</dbReference>
<gene>
    <name evidence="1" type="ORF">HCU74_08295</name>
</gene>
<keyword evidence="2" id="KW-1185">Reference proteome</keyword>
<dbReference type="Proteomes" id="UP000765845">
    <property type="component" value="Unassembled WGS sequence"/>
</dbReference>
<dbReference type="RefSeq" id="WP_168449912.1">
    <property type="nucleotide sequence ID" value="NZ_JAAWWK010000002.1"/>
</dbReference>
<dbReference type="InterPro" id="IPR010982">
    <property type="entry name" value="Lambda_DNA-bd_dom_sf"/>
</dbReference>
<dbReference type="Pfam" id="PF15943">
    <property type="entry name" value="YdaS_toxin"/>
    <property type="match status" value="1"/>
</dbReference>
<dbReference type="SUPFAM" id="SSF47413">
    <property type="entry name" value="lambda repressor-like DNA-binding domains"/>
    <property type="match status" value="1"/>
</dbReference>
<evidence type="ECO:0000313" key="2">
    <source>
        <dbReference type="Proteomes" id="UP000765845"/>
    </source>
</evidence>